<name>D1P331_9GAMM</name>
<proteinExistence type="predicted"/>
<evidence type="ECO:0000313" key="1">
    <source>
        <dbReference type="EMBL" id="EFB72220.1"/>
    </source>
</evidence>
<dbReference type="HOGENOM" id="CLU_3294968_0_0_6"/>
<dbReference type="STRING" id="500637.PROVRUST_06620"/>
<comment type="caution">
    <text evidence="1">The sequence shown here is derived from an EMBL/GenBank/DDBJ whole genome shotgun (WGS) entry which is preliminary data.</text>
</comment>
<keyword evidence="2" id="KW-1185">Reference proteome</keyword>
<accession>D1P331</accession>
<dbReference type="EMBL" id="ABXV02000024">
    <property type="protein sequence ID" value="EFB72220.1"/>
    <property type="molecule type" value="Genomic_DNA"/>
</dbReference>
<gene>
    <name evidence="1" type="ORF">PROVRUST_06620</name>
</gene>
<evidence type="ECO:0000313" key="2">
    <source>
        <dbReference type="Proteomes" id="UP000005512"/>
    </source>
</evidence>
<dbReference type="AlphaFoldDB" id="D1P331"/>
<organism evidence="1 2">
    <name type="scientific">Providencia rustigianii DSM 4541</name>
    <dbReference type="NCBI Taxonomy" id="500637"/>
    <lineage>
        <taxon>Bacteria</taxon>
        <taxon>Pseudomonadati</taxon>
        <taxon>Pseudomonadota</taxon>
        <taxon>Gammaproteobacteria</taxon>
        <taxon>Enterobacterales</taxon>
        <taxon>Morganellaceae</taxon>
        <taxon>Providencia</taxon>
    </lineage>
</organism>
<reference evidence="1" key="1">
    <citation type="submission" date="2009-12" db="EMBL/GenBank/DDBJ databases">
        <authorList>
            <person name="Weinstock G."/>
            <person name="Sodergren E."/>
            <person name="Clifton S."/>
            <person name="Fulton L."/>
            <person name="Fulton B."/>
            <person name="Courtney L."/>
            <person name="Fronick C."/>
            <person name="Harrison M."/>
            <person name="Strong C."/>
            <person name="Farmer C."/>
            <person name="Delahaunty K."/>
            <person name="Markovic C."/>
            <person name="Hall O."/>
            <person name="Minx P."/>
            <person name="Tomlinson C."/>
            <person name="Mitreva M."/>
            <person name="Nelson J."/>
            <person name="Hou S."/>
            <person name="Wollam A."/>
            <person name="Pepin K.H."/>
            <person name="Johnson M."/>
            <person name="Bhonagiri V."/>
            <person name="Nash W.E."/>
            <person name="Warren W."/>
            <person name="Chinwalla A."/>
            <person name="Mardis E.R."/>
            <person name="Wilson R.K."/>
        </authorList>
    </citation>
    <scope>NUCLEOTIDE SEQUENCE [LARGE SCALE GENOMIC DNA]</scope>
    <source>
        <strain evidence="1">DSM 4541</strain>
    </source>
</reference>
<dbReference type="Proteomes" id="UP000005512">
    <property type="component" value="Unassembled WGS sequence"/>
</dbReference>
<sequence length="40" mass="5055">MHLKLKYHPTAYFCHFNKIKSYFVRFAMHRQRFINHLTDN</sequence>
<protein>
    <submittedName>
        <fullName evidence="1">Uncharacterized protein</fullName>
    </submittedName>
</protein>